<comment type="caution">
    <text evidence="2">The sequence shown here is derived from an EMBL/GenBank/DDBJ whole genome shotgun (WGS) entry which is preliminary data.</text>
</comment>
<feature type="signal peptide" evidence="1">
    <location>
        <begin position="1"/>
        <end position="17"/>
    </location>
</feature>
<dbReference type="Proteomes" id="UP000739538">
    <property type="component" value="Unassembled WGS sequence"/>
</dbReference>
<dbReference type="AlphaFoldDB" id="A0A956NBR8"/>
<evidence type="ECO:0008006" key="4">
    <source>
        <dbReference type="Google" id="ProtNLM"/>
    </source>
</evidence>
<name>A0A956NBR8_UNCEI</name>
<evidence type="ECO:0000313" key="3">
    <source>
        <dbReference type="Proteomes" id="UP000739538"/>
    </source>
</evidence>
<protein>
    <recommendedName>
        <fullName evidence="4">SPOR domain-containing protein</fullName>
    </recommendedName>
</protein>
<keyword evidence="1" id="KW-0732">Signal</keyword>
<evidence type="ECO:0000313" key="2">
    <source>
        <dbReference type="EMBL" id="MCA9756249.1"/>
    </source>
</evidence>
<sequence>MKLNTIPMLALVLLLLAACGGEKPVDPKAPEAPGGLSRQTYVTGAEATAKISEFHRRAKTLTNTWAASYGAGDRFWVFAAQYPTAEEALGAVNDMSRAAPMTGRYSAPINKNIAYQAGLQMRDSETNANIFFFAKQRWVVAAWVTIPSDMEIAVASIEWVPAGN</sequence>
<gene>
    <name evidence="2" type="ORF">KDA27_10625</name>
</gene>
<dbReference type="PROSITE" id="PS51257">
    <property type="entry name" value="PROKAR_LIPOPROTEIN"/>
    <property type="match status" value="1"/>
</dbReference>
<dbReference type="EMBL" id="JAGQHS010000046">
    <property type="protein sequence ID" value="MCA9756249.1"/>
    <property type="molecule type" value="Genomic_DNA"/>
</dbReference>
<accession>A0A956NBR8</accession>
<organism evidence="2 3">
    <name type="scientific">Eiseniibacteriota bacterium</name>
    <dbReference type="NCBI Taxonomy" id="2212470"/>
    <lineage>
        <taxon>Bacteria</taxon>
        <taxon>Candidatus Eiseniibacteriota</taxon>
    </lineage>
</organism>
<feature type="chain" id="PRO_5037740593" description="SPOR domain-containing protein" evidence="1">
    <location>
        <begin position="18"/>
        <end position="164"/>
    </location>
</feature>
<reference evidence="2" key="1">
    <citation type="submission" date="2020-04" db="EMBL/GenBank/DDBJ databases">
        <authorList>
            <person name="Zhang T."/>
        </authorList>
    </citation>
    <scope>NUCLEOTIDE SEQUENCE</scope>
    <source>
        <strain evidence="2">HKST-UBA02</strain>
    </source>
</reference>
<reference evidence="2" key="2">
    <citation type="journal article" date="2021" name="Microbiome">
        <title>Successional dynamics and alternative stable states in a saline activated sludge microbial community over 9 years.</title>
        <authorList>
            <person name="Wang Y."/>
            <person name="Ye J."/>
            <person name="Ju F."/>
            <person name="Liu L."/>
            <person name="Boyd J.A."/>
            <person name="Deng Y."/>
            <person name="Parks D.H."/>
            <person name="Jiang X."/>
            <person name="Yin X."/>
            <person name="Woodcroft B.J."/>
            <person name="Tyson G.W."/>
            <person name="Hugenholtz P."/>
            <person name="Polz M.F."/>
            <person name="Zhang T."/>
        </authorList>
    </citation>
    <scope>NUCLEOTIDE SEQUENCE</scope>
    <source>
        <strain evidence="2">HKST-UBA02</strain>
    </source>
</reference>
<evidence type="ECO:0000256" key="1">
    <source>
        <dbReference type="SAM" id="SignalP"/>
    </source>
</evidence>
<proteinExistence type="predicted"/>